<accession>A0A420DR30</accession>
<evidence type="ECO:0000256" key="1">
    <source>
        <dbReference type="ARBA" id="ARBA00022741"/>
    </source>
</evidence>
<dbReference type="PANTHER" id="PTHR42749:SF1">
    <property type="entry name" value="CELL SHAPE-DETERMINING PROTEIN MREB"/>
    <property type="match status" value="1"/>
</dbReference>
<dbReference type="InterPro" id="IPR013126">
    <property type="entry name" value="Hsp_70_fam"/>
</dbReference>
<sequence>MNFGAGVGLRSAMGEGSDMAVLGVDFGTSNSAAGIAREGAPQLIQLEADEITLPTAVFFDFDRKKMLIGSAAGNALLAGEEGRYMRALKSLLGAPLMREKRNLLGEKLDFIDVVSRFLARVKTAAEAQTGEKFDRALSGRPVRFHGDDARNTQAEADLREAYLRAGFDDVAFMFEPEAAALANRAVLDPGDLGLIVDIGGGTSDFTLFRNEAEGIDILASHGVRLGGTDFDRMVSLETVMPLLGRGSEIRHAFGGETHTAPTTIFNDLATWQKIPFLYAPDSRRLAKDLAQYAVEPEKLGRLVSVLGDELGHDIAFAVEAGKIAANGAGRGAIDLGVVERKLSVVLGDGMVEGLLRPMADEMAAAALVTMEQAQIPPDAVTHLVFVGGSSLMRVTRDALGAVFPQAQVHHGHALTAIVDGLSLASATAFD</sequence>
<dbReference type="InterPro" id="IPR043129">
    <property type="entry name" value="ATPase_NBD"/>
</dbReference>
<dbReference type="STRING" id="1443111.Z949_3363"/>
<evidence type="ECO:0000256" key="2">
    <source>
        <dbReference type="ARBA" id="ARBA00022840"/>
    </source>
</evidence>
<dbReference type="Gene3D" id="3.30.420.40">
    <property type="match status" value="3"/>
</dbReference>
<dbReference type="EMBL" id="RAQK01000001">
    <property type="protein sequence ID" value="RKE96781.1"/>
    <property type="molecule type" value="Genomic_DNA"/>
</dbReference>
<dbReference type="Gene3D" id="3.90.640.10">
    <property type="entry name" value="Actin, Chain A, domain 4"/>
    <property type="match status" value="1"/>
</dbReference>
<evidence type="ECO:0000313" key="3">
    <source>
        <dbReference type="EMBL" id="RKE96781.1"/>
    </source>
</evidence>
<proteinExistence type="predicted"/>
<organism evidence="3 4">
    <name type="scientific">Sulfitobacter guttiformis</name>
    <dbReference type="NCBI Taxonomy" id="74349"/>
    <lineage>
        <taxon>Bacteria</taxon>
        <taxon>Pseudomonadati</taxon>
        <taxon>Pseudomonadota</taxon>
        <taxon>Alphaproteobacteria</taxon>
        <taxon>Rhodobacterales</taxon>
        <taxon>Roseobacteraceae</taxon>
        <taxon>Sulfitobacter</taxon>
    </lineage>
</organism>
<gene>
    <name evidence="3" type="ORF">C8N30_1351</name>
</gene>
<dbReference type="GO" id="GO:0140662">
    <property type="term" value="F:ATP-dependent protein folding chaperone"/>
    <property type="evidence" value="ECO:0007669"/>
    <property type="project" value="InterPro"/>
</dbReference>
<protein>
    <submittedName>
        <fullName evidence="3">Putative chaperone protein</fullName>
    </submittedName>
</protein>
<name>A0A420DR30_9RHOB</name>
<keyword evidence="1" id="KW-0547">Nucleotide-binding</keyword>
<dbReference type="Proteomes" id="UP000284407">
    <property type="component" value="Unassembled WGS sequence"/>
</dbReference>
<reference evidence="3 4" key="1">
    <citation type="submission" date="2018-09" db="EMBL/GenBank/DDBJ databases">
        <title>Genomic Encyclopedia of Archaeal and Bacterial Type Strains, Phase II (KMG-II): from individual species to whole genera.</title>
        <authorList>
            <person name="Goeker M."/>
        </authorList>
    </citation>
    <scope>NUCLEOTIDE SEQUENCE [LARGE SCALE GENOMIC DNA]</scope>
    <source>
        <strain evidence="3 4">DSM 11458</strain>
    </source>
</reference>
<dbReference type="PANTHER" id="PTHR42749">
    <property type="entry name" value="CELL SHAPE-DETERMINING PROTEIN MREB"/>
    <property type="match status" value="1"/>
</dbReference>
<keyword evidence="4" id="KW-1185">Reference proteome</keyword>
<dbReference type="Pfam" id="PF00012">
    <property type="entry name" value="HSP70"/>
    <property type="match status" value="1"/>
</dbReference>
<keyword evidence="2" id="KW-0067">ATP-binding</keyword>
<evidence type="ECO:0000313" key="4">
    <source>
        <dbReference type="Proteomes" id="UP000284407"/>
    </source>
</evidence>
<comment type="caution">
    <text evidence="3">The sequence shown here is derived from an EMBL/GenBank/DDBJ whole genome shotgun (WGS) entry which is preliminary data.</text>
</comment>
<dbReference type="GO" id="GO:0005524">
    <property type="term" value="F:ATP binding"/>
    <property type="evidence" value="ECO:0007669"/>
    <property type="project" value="UniProtKB-KW"/>
</dbReference>
<dbReference type="AlphaFoldDB" id="A0A420DR30"/>
<dbReference type="SUPFAM" id="SSF53067">
    <property type="entry name" value="Actin-like ATPase domain"/>
    <property type="match status" value="2"/>
</dbReference>